<evidence type="ECO:0000256" key="1">
    <source>
        <dbReference type="SAM" id="Phobius"/>
    </source>
</evidence>
<dbReference type="InterPro" id="IPR010559">
    <property type="entry name" value="Sig_transdc_His_kin_internal"/>
</dbReference>
<evidence type="ECO:0000313" key="3">
    <source>
        <dbReference type="EMBL" id="MEA5139247.1"/>
    </source>
</evidence>
<comment type="caution">
    <text evidence="3">The sequence shown here is derived from an EMBL/GenBank/DDBJ whole genome shotgun (WGS) entry which is preliminary data.</text>
</comment>
<dbReference type="Proteomes" id="UP001302949">
    <property type="component" value="Unassembled WGS sequence"/>
</dbReference>
<keyword evidence="3" id="KW-0808">Transferase</keyword>
<sequence length="331" mass="37895">MWKSKNIIAGISISIFIGALVFLPKPNAPLDYFPSWANFAISFLHVILIWLFVQWLVYQKHSQSLYTKVLISIGSSVGVSIIGFFLILSFPAYFPILLQYPVNKVSVFILIRAVLVAGFIMVITYIIYITEEKYKLKEEAEQIKKEQIEARLIALQQQLSPHFLFNALNTLHSIASDKATKNYVVQFSNVFRYLLDTNQASLVSLEEELNFTKSYLHILHERFEDALKVDLDIPAAYLSYKLPPICLQILIENAIKHNIVAQDSPLEIQIFCQDKEMLVVKNTLQSKSSVEESTGKGLTNIRERYLLLLGKNIEIEVTENYFKVSIPLIKN</sequence>
<dbReference type="GO" id="GO:0016301">
    <property type="term" value="F:kinase activity"/>
    <property type="evidence" value="ECO:0007669"/>
    <property type="project" value="UniProtKB-KW"/>
</dbReference>
<protein>
    <submittedName>
        <fullName evidence="3">Histidine kinase</fullName>
    </submittedName>
</protein>
<evidence type="ECO:0000313" key="4">
    <source>
        <dbReference type="Proteomes" id="UP001302949"/>
    </source>
</evidence>
<feature type="transmembrane region" description="Helical" evidence="1">
    <location>
        <begin position="69"/>
        <end position="93"/>
    </location>
</feature>
<feature type="transmembrane region" description="Helical" evidence="1">
    <location>
        <begin position="36"/>
        <end position="57"/>
    </location>
</feature>
<dbReference type="Gene3D" id="3.30.565.10">
    <property type="entry name" value="Histidine kinase-like ATPase, C-terminal domain"/>
    <property type="match status" value="1"/>
</dbReference>
<feature type="transmembrane region" description="Helical" evidence="1">
    <location>
        <begin position="7"/>
        <end position="24"/>
    </location>
</feature>
<dbReference type="SUPFAM" id="SSF55874">
    <property type="entry name" value="ATPase domain of HSP90 chaperone/DNA topoisomerase II/histidine kinase"/>
    <property type="match status" value="1"/>
</dbReference>
<organism evidence="3 4">
    <name type="scientific">Arcicella rigui</name>
    <dbReference type="NCBI Taxonomy" id="797020"/>
    <lineage>
        <taxon>Bacteria</taxon>
        <taxon>Pseudomonadati</taxon>
        <taxon>Bacteroidota</taxon>
        <taxon>Cytophagia</taxon>
        <taxon>Cytophagales</taxon>
        <taxon>Flectobacillaceae</taxon>
        <taxon>Arcicella</taxon>
    </lineage>
</organism>
<dbReference type="PANTHER" id="PTHR34220:SF7">
    <property type="entry name" value="SENSOR HISTIDINE KINASE YPDA"/>
    <property type="match status" value="1"/>
</dbReference>
<keyword evidence="1" id="KW-1133">Transmembrane helix</keyword>
<dbReference type="Pfam" id="PF06580">
    <property type="entry name" value="His_kinase"/>
    <property type="match status" value="1"/>
</dbReference>
<evidence type="ECO:0000259" key="2">
    <source>
        <dbReference type="Pfam" id="PF06580"/>
    </source>
</evidence>
<keyword evidence="1" id="KW-0472">Membrane</keyword>
<reference evidence="3 4" key="1">
    <citation type="submission" date="2023-12" db="EMBL/GenBank/DDBJ databases">
        <title>Novel species of the genus Arcicella isolated from rivers.</title>
        <authorList>
            <person name="Lu H."/>
        </authorList>
    </citation>
    <scope>NUCLEOTIDE SEQUENCE [LARGE SCALE GENOMIC DNA]</scope>
    <source>
        <strain evidence="3 4">KCTC 23307</strain>
    </source>
</reference>
<dbReference type="InterPro" id="IPR050640">
    <property type="entry name" value="Bact_2-comp_sensor_kinase"/>
</dbReference>
<dbReference type="PANTHER" id="PTHR34220">
    <property type="entry name" value="SENSOR HISTIDINE KINASE YPDA"/>
    <property type="match status" value="1"/>
</dbReference>
<accession>A0ABU5Q9C2</accession>
<feature type="domain" description="Signal transduction histidine kinase internal region" evidence="2">
    <location>
        <begin position="150"/>
        <end position="227"/>
    </location>
</feature>
<keyword evidence="1" id="KW-0812">Transmembrane</keyword>
<name>A0ABU5Q9C2_9BACT</name>
<dbReference type="InterPro" id="IPR036890">
    <property type="entry name" value="HATPase_C_sf"/>
</dbReference>
<keyword evidence="4" id="KW-1185">Reference proteome</keyword>
<gene>
    <name evidence="3" type="ORF">VB248_08880</name>
</gene>
<keyword evidence="3" id="KW-0418">Kinase</keyword>
<dbReference type="EMBL" id="JAYFUM010000009">
    <property type="protein sequence ID" value="MEA5139247.1"/>
    <property type="molecule type" value="Genomic_DNA"/>
</dbReference>
<dbReference type="RefSeq" id="WP_323296410.1">
    <property type="nucleotide sequence ID" value="NZ_JAYFUM010000009.1"/>
</dbReference>
<proteinExistence type="predicted"/>
<feature type="transmembrane region" description="Helical" evidence="1">
    <location>
        <begin position="105"/>
        <end position="128"/>
    </location>
</feature>